<evidence type="ECO:0000313" key="1">
    <source>
        <dbReference type="EMBL" id="GME26631.1"/>
    </source>
</evidence>
<comment type="caution">
    <text evidence="1">The sequence shown here is derived from an EMBL/GenBank/DDBJ whole genome shotgun (WGS) entry which is preliminary data.</text>
</comment>
<dbReference type="Proteomes" id="UP001165186">
    <property type="component" value="Unassembled WGS sequence"/>
</dbReference>
<dbReference type="EMBL" id="BSXG01000029">
    <property type="protein sequence ID" value="GME26631.1"/>
    <property type="molecule type" value="Genomic_DNA"/>
</dbReference>
<protein>
    <submittedName>
        <fullName evidence="1">Uncharacterized protein</fullName>
    </submittedName>
</protein>
<evidence type="ECO:0000313" key="2">
    <source>
        <dbReference type="Proteomes" id="UP001165186"/>
    </source>
</evidence>
<sequence>MVIEKSEVLGHFLDADHIGSDKIRMGMATGDQVLQNWGDTLRVHNSSAKVKAFAEEIRQPERDFGRDDLSQWCSSTVMLRDEHANLADAASLSGDCNQVLNNALNTSNRFIAAFLMGKYVRDLTLGHVLAMEKEEVGGKRFFFTSGHFANKELAAIIRNNFPEYEDKLPPAEDQGGDFPAEGVYKIDNSQTKQVLGIEFTSFEKCIVDTVKSFKSLGA</sequence>
<gene>
    <name evidence="1" type="primary">g9706</name>
    <name evidence="1" type="ORF">NpPPO83_00009706</name>
</gene>
<organism evidence="1 2">
    <name type="scientific">Neofusicoccum parvum</name>
    <dbReference type="NCBI Taxonomy" id="310453"/>
    <lineage>
        <taxon>Eukaryota</taxon>
        <taxon>Fungi</taxon>
        <taxon>Dikarya</taxon>
        <taxon>Ascomycota</taxon>
        <taxon>Pezizomycotina</taxon>
        <taxon>Dothideomycetes</taxon>
        <taxon>Dothideomycetes incertae sedis</taxon>
        <taxon>Botryosphaeriales</taxon>
        <taxon>Botryosphaeriaceae</taxon>
        <taxon>Neofusicoccum</taxon>
    </lineage>
</organism>
<reference evidence="1" key="1">
    <citation type="submission" date="2024-09" db="EMBL/GenBank/DDBJ databases">
        <title>Draft Genome Sequences of Neofusicoccum parvum.</title>
        <authorList>
            <person name="Ashida A."/>
            <person name="Camagna M."/>
            <person name="Tanaka A."/>
            <person name="Takemoto D."/>
        </authorList>
    </citation>
    <scope>NUCLEOTIDE SEQUENCE</scope>
    <source>
        <strain evidence="1">PPO83</strain>
    </source>
</reference>
<proteinExistence type="predicted"/>
<keyword evidence="2" id="KW-1185">Reference proteome</keyword>
<accession>A0ACB5S1K4</accession>
<name>A0ACB5S1K4_9PEZI</name>